<dbReference type="InterPro" id="IPR035903">
    <property type="entry name" value="HesB-like_dom_sf"/>
</dbReference>
<organism evidence="2 3">
    <name type="scientific">Mesobacillus persicus</name>
    <dbReference type="NCBI Taxonomy" id="930146"/>
    <lineage>
        <taxon>Bacteria</taxon>
        <taxon>Bacillati</taxon>
        <taxon>Bacillota</taxon>
        <taxon>Bacilli</taxon>
        <taxon>Bacillales</taxon>
        <taxon>Bacillaceae</taxon>
        <taxon>Mesobacillus</taxon>
    </lineage>
</organism>
<proteinExistence type="inferred from homology"/>
<dbReference type="AlphaFoldDB" id="A0A1H7W678"/>
<evidence type="ECO:0000256" key="1">
    <source>
        <dbReference type="ARBA" id="ARBA00006718"/>
    </source>
</evidence>
<dbReference type="Proteomes" id="UP000198553">
    <property type="component" value="Unassembled WGS sequence"/>
</dbReference>
<keyword evidence="3" id="KW-1185">Reference proteome</keyword>
<accession>A0A1H7W678</accession>
<name>A0A1H7W678_9BACI</name>
<dbReference type="OrthoDB" id="1645729at2"/>
<dbReference type="EMBL" id="FOBW01000001">
    <property type="protein sequence ID" value="SEM16844.1"/>
    <property type="molecule type" value="Genomic_DNA"/>
</dbReference>
<comment type="similarity">
    <text evidence="1">Belongs to the HesB/IscA family.</text>
</comment>
<gene>
    <name evidence="2" type="ORF">SAMN05192533_101280</name>
</gene>
<dbReference type="PIRSF" id="PIRSF034852">
    <property type="entry name" value="UCP034852"/>
    <property type="match status" value="1"/>
</dbReference>
<evidence type="ECO:0000313" key="3">
    <source>
        <dbReference type="Proteomes" id="UP000198553"/>
    </source>
</evidence>
<reference evidence="3" key="1">
    <citation type="submission" date="2016-10" db="EMBL/GenBank/DDBJ databases">
        <authorList>
            <person name="Varghese N."/>
            <person name="Submissions S."/>
        </authorList>
    </citation>
    <scope>NUCLEOTIDE SEQUENCE [LARGE SCALE GENOMIC DNA]</scope>
    <source>
        <strain evidence="3">B48,IBRC-M 10115,DSM 25386,CECT 8001</strain>
    </source>
</reference>
<dbReference type="InterPro" id="IPR008326">
    <property type="entry name" value="PdhI-like"/>
</dbReference>
<sequence>MELTISDEAASWYQSEMDLTEGSFVRFFARYGGASPIQQGFSLGISNEEPEAEVGSSVKKNGITYYVLEKDLWYFDGHNLIVEYNNDALEPMYKYS</sequence>
<dbReference type="RefSeq" id="WP_090740429.1">
    <property type="nucleotide sequence ID" value="NZ_FOBW01000001.1"/>
</dbReference>
<dbReference type="SUPFAM" id="SSF89360">
    <property type="entry name" value="HesB-like domain"/>
    <property type="match status" value="1"/>
</dbReference>
<dbReference type="STRING" id="930146.SAMN05192533_101280"/>
<protein>
    <submittedName>
        <fullName evidence="2">Uncharacterized protein YneR</fullName>
    </submittedName>
</protein>
<evidence type="ECO:0000313" key="2">
    <source>
        <dbReference type="EMBL" id="SEM16844.1"/>
    </source>
</evidence>